<dbReference type="PANTHER" id="PTHR11088:SF60">
    <property type="entry name" value="TRNA DIMETHYLALLYLTRANSFERASE"/>
    <property type="match status" value="1"/>
</dbReference>
<reference evidence="14 15" key="1">
    <citation type="submission" date="2023-12" db="EMBL/GenBank/DDBJ databases">
        <title>Denitrificimonas halotolerans sp. nov.,a novel species isolated from landfill leachate.</title>
        <authorList>
            <person name="Wang S."/>
        </authorList>
    </citation>
    <scope>NUCLEOTIDE SEQUENCE [LARGE SCALE GENOMIC DNA]</scope>
    <source>
        <strain evidence="14 15">JX-1</strain>
    </source>
</reference>
<comment type="caution">
    <text evidence="10">Lacks conserved residue(s) required for the propagation of feature annotation.</text>
</comment>
<feature type="binding site" evidence="10">
    <location>
        <begin position="2"/>
        <end position="9"/>
    </location>
    <ligand>
        <name>ATP</name>
        <dbReference type="ChEBI" id="CHEBI:30616"/>
    </ligand>
</feature>
<evidence type="ECO:0000256" key="1">
    <source>
        <dbReference type="ARBA" id="ARBA00001946"/>
    </source>
</evidence>
<accession>A0ABU5GUN9</accession>
<keyword evidence="8 10" id="KW-0460">Magnesium</keyword>
<dbReference type="Gene3D" id="3.40.50.300">
    <property type="entry name" value="P-loop containing nucleotide triphosphate hydrolases"/>
    <property type="match status" value="1"/>
</dbReference>
<dbReference type="PANTHER" id="PTHR11088">
    <property type="entry name" value="TRNA DIMETHYLALLYLTRANSFERASE"/>
    <property type="match status" value="1"/>
</dbReference>
<evidence type="ECO:0000313" key="15">
    <source>
        <dbReference type="Proteomes" id="UP001294570"/>
    </source>
</evidence>
<protein>
    <recommendedName>
        <fullName evidence="10">tRNA dimethylallyltransferase</fullName>
        <ecNumber evidence="10">2.5.1.75</ecNumber>
    </recommendedName>
    <alternativeName>
        <fullName evidence="10">Dimethylallyl diphosphate:tRNA dimethylallyltransferase</fullName>
        <shortName evidence="10">DMAPP:tRNA dimethylallyltransferase</shortName>
        <shortName evidence="10">DMATase</shortName>
    </alternativeName>
    <alternativeName>
        <fullName evidence="10">Isopentenyl-diphosphate:tRNA isopentenyltransferase</fullName>
        <shortName evidence="10">IPP transferase</shortName>
        <shortName evidence="10">IPPT</shortName>
        <shortName evidence="10">IPTase</shortName>
    </alternativeName>
</protein>
<feature type="site" description="Interaction with substrate tRNA" evidence="10">
    <location>
        <position position="115"/>
    </location>
</feature>
<dbReference type="Gene3D" id="1.10.20.140">
    <property type="match status" value="1"/>
</dbReference>
<evidence type="ECO:0000256" key="13">
    <source>
        <dbReference type="RuleBase" id="RU003785"/>
    </source>
</evidence>
<evidence type="ECO:0000256" key="6">
    <source>
        <dbReference type="ARBA" id="ARBA00022741"/>
    </source>
</evidence>
<dbReference type="InterPro" id="IPR039657">
    <property type="entry name" value="Dimethylallyltransferase"/>
</dbReference>
<evidence type="ECO:0000256" key="7">
    <source>
        <dbReference type="ARBA" id="ARBA00022840"/>
    </source>
</evidence>
<keyword evidence="5 10" id="KW-0819">tRNA processing</keyword>
<sequence length="308" mass="34610">MGPTASGKTDLALQLVRELPCEIISVDSALVYRGMNIGSAKPSAQILEQYPHHLVDILDPAESYSAAQFRHDALAAMAEISERGRIPLLVGGTMLYYKALTEGLASMPAADAKVRAALEQQAAVEGLAVLHAQLQQVDPVSAERIHPNDPQRIIRALEVWQVSGQSMTEHRQQQTIQKLTTNGGHLPYNVATFAIAPQQRSVLHERIAMRFQQMLEQGFVAEVEALWSRGDLHADLPSIRAVGYRQVWAYLQGEYSYDEMIERGIIATRQLAKRQFTWLRSWQDLYWLDSLSCDNLSHTLKRFHELTI</sequence>
<dbReference type="EC" id="2.5.1.75" evidence="10"/>
<dbReference type="SUPFAM" id="SSF52540">
    <property type="entry name" value="P-loop containing nucleoside triphosphate hydrolases"/>
    <property type="match status" value="1"/>
</dbReference>
<dbReference type="NCBIfam" id="TIGR00174">
    <property type="entry name" value="miaA"/>
    <property type="match status" value="1"/>
</dbReference>
<evidence type="ECO:0000256" key="5">
    <source>
        <dbReference type="ARBA" id="ARBA00022694"/>
    </source>
</evidence>
<comment type="catalytic activity">
    <reaction evidence="9 10 11">
        <text>adenosine(37) in tRNA + dimethylallyl diphosphate = N(6)-dimethylallyladenosine(37) in tRNA + diphosphate</text>
        <dbReference type="Rhea" id="RHEA:26482"/>
        <dbReference type="Rhea" id="RHEA-COMP:10162"/>
        <dbReference type="Rhea" id="RHEA-COMP:10375"/>
        <dbReference type="ChEBI" id="CHEBI:33019"/>
        <dbReference type="ChEBI" id="CHEBI:57623"/>
        <dbReference type="ChEBI" id="CHEBI:74411"/>
        <dbReference type="ChEBI" id="CHEBI:74415"/>
        <dbReference type="EC" id="2.5.1.75"/>
    </reaction>
</comment>
<evidence type="ECO:0000256" key="9">
    <source>
        <dbReference type="ARBA" id="ARBA00049563"/>
    </source>
</evidence>
<organism evidence="14 15">
    <name type="scientific">Denitrificimonas halotolerans</name>
    <dbReference type="NCBI Taxonomy" id="3098930"/>
    <lineage>
        <taxon>Bacteria</taxon>
        <taxon>Pseudomonadati</taxon>
        <taxon>Pseudomonadota</taxon>
        <taxon>Gammaproteobacteria</taxon>
        <taxon>Pseudomonadales</taxon>
        <taxon>Pseudomonadaceae</taxon>
        <taxon>Denitrificimonas</taxon>
    </lineage>
</organism>
<dbReference type="Proteomes" id="UP001294570">
    <property type="component" value="Unassembled WGS sequence"/>
</dbReference>
<evidence type="ECO:0000256" key="12">
    <source>
        <dbReference type="RuleBase" id="RU003784"/>
    </source>
</evidence>
<keyword evidence="7 10" id="KW-0067">ATP-binding</keyword>
<evidence type="ECO:0000256" key="4">
    <source>
        <dbReference type="ARBA" id="ARBA00022679"/>
    </source>
</evidence>
<feature type="binding site" evidence="10">
    <location>
        <begin position="4"/>
        <end position="9"/>
    </location>
    <ligand>
        <name>substrate</name>
    </ligand>
</feature>
<dbReference type="RefSeq" id="WP_321554172.1">
    <property type="nucleotide sequence ID" value="NZ_JAXIVU010000017.1"/>
</dbReference>
<feature type="site" description="Interaction with substrate tRNA" evidence="10">
    <location>
        <position position="93"/>
    </location>
</feature>
<dbReference type="InterPro" id="IPR027417">
    <property type="entry name" value="P-loop_NTPase"/>
</dbReference>
<comment type="subunit">
    <text evidence="10">Monomer.</text>
</comment>
<dbReference type="GO" id="GO:0052381">
    <property type="term" value="F:tRNA dimethylallyltransferase activity"/>
    <property type="evidence" value="ECO:0007669"/>
    <property type="project" value="UniProtKB-EC"/>
</dbReference>
<evidence type="ECO:0000256" key="11">
    <source>
        <dbReference type="RuleBase" id="RU003783"/>
    </source>
</evidence>
<comment type="similarity">
    <text evidence="3 10 13">Belongs to the IPP transferase family.</text>
</comment>
<comment type="function">
    <text evidence="2 10 12">Catalyzes the transfer of a dimethylallyl group onto the adenine at position 37 in tRNAs that read codons beginning with uridine, leading to the formation of N6-(dimethylallyl)adenosine (i(6)A).</text>
</comment>
<dbReference type="HAMAP" id="MF_00185">
    <property type="entry name" value="IPP_trans"/>
    <property type="match status" value="1"/>
</dbReference>
<evidence type="ECO:0000256" key="2">
    <source>
        <dbReference type="ARBA" id="ARBA00003213"/>
    </source>
</evidence>
<evidence type="ECO:0000256" key="10">
    <source>
        <dbReference type="HAMAP-Rule" id="MF_00185"/>
    </source>
</evidence>
<evidence type="ECO:0000313" key="14">
    <source>
        <dbReference type="EMBL" id="MDY7220080.1"/>
    </source>
</evidence>
<gene>
    <name evidence="10 14" type="primary">miaA</name>
    <name evidence="14" type="ORF">TOI97_10955</name>
</gene>
<comment type="caution">
    <text evidence="14">The sequence shown here is derived from an EMBL/GenBank/DDBJ whole genome shotgun (WGS) entry which is preliminary data.</text>
</comment>
<keyword evidence="6 10" id="KW-0547">Nucleotide-binding</keyword>
<keyword evidence="4 10" id="KW-0808">Transferase</keyword>
<proteinExistence type="inferred from homology"/>
<dbReference type="EMBL" id="JAXIVU010000017">
    <property type="protein sequence ID" value="MDY7220080.1"/>
    <property type="molecule type" value="Genomic_DNA"/>
</dbReference>
<dbReference type="Pfam" id="PF01715">
    <property type="entry name" value="IPPT"/>
    <property type="match status" value="1"/>
</dbReference>
<dbReference type="InterPro" id="IPR018022">
    <property type="entry name" value="IPT"/>
</dbReference>
<evidence type="ECO:0000256" key="3">
    <source>
        <dbReference type="ARBA" id="ARBA00005842"/>
    </source>
</evidence>
<keyword evidence="15" id="KW-1185">Reference proteome</keyword>
<feature type="region of interest" description="Interaction with substrate tRNA" evidence="10">
    <location>
        <begin position="151"/>
        <end position="155"/>
    </location>
</feature>
<comment type="cofactor">
    <cofactor evidence="1 10">
        <name>Mg(2+)</name>
        <dbReference type="ChEBI" id="CHEBI:18420"/>
    </cofactor>
</comment>
<feature type="region of interest" description="Interaction with substrate tRNA" evidence="10">
    <location>
        <begin position="27"/>
        <end position="30"/>
    </location>
</feature>
<name>A0ABU5GUN9_9GAMM</name>
<evidence type="ECO:0000256" key="8">
    <source>
        <dbReference type="ARBA" id="ARBA00022842"/>
    </source>
</evidence>